<name>A0A7G5XEF6_9BACT</name>
<feature type="transmembrane region" description="Helical" evidence="1">
    <location>
        <begin position="252"/>
        <end position="274"/>
    </location>
</feature>
<evidence type="ECO:0000256" key="1">
    <source>
        <dbReference type="SAM" id="Phobius"/>
    </source>
</evidence>
<feature type="transmembrane region" description="Helical" evidence="1">
    <location>
        <begin position="104"/>
        <end position="122"/>
    </location>
</feature>
<accession>A0A7G5XEF6</accession>
<keyword evidence="1" id="KW-1133">Transmembrane helix</keyword>
<evidence type="ECO:0000313" key="3">
    <source>
        <dbReference type="Proteomes" id="UP000515344"/>
    </source>
</evidence>
<proteinExistence type="predicted"/>
<dbReference type="EMBL" id="CP060007">
    <property type="protein sequence ID" value="QNA43859.1"/>
    <property type="molecule type" value="Genomic_DNA"/>
</dbReference>
<dbReference type="Proteomes" id="UP000515344">
    <property type="component" value="Chromosome"/>
</dbReference>
<sequence length="495" mass="57593">MNRDKLNAIVLLLITMVLSISLFPTLTGVGHDKQVFIYGAMTIWKGQIPYKTFFDHKPPLIFLMLALAWPFKAWGYYLLGVLTKWIASLFIYKAAKYHKLSNPWLYPVIFLICLLPPFILMSGLLTREYAACFLAILFSVILMNPGKKYLLSGVLCALVFHMQQEEMILAFPFVMYYLFAKALDGSKANAALVFKRILLMAAGFLLVTAPLIIWIAINGGLTDYWEQSYLFNFFVYESRRPALYKITGTLSILFHTRFMFLVFPLLALHTYYLIKRKNVSLHLACFFTLLISLCVKVFAGRIIDYIAVYHYLLTFSAVVAISAMLIAKESEQYFPKRYLKPLIFVFTAVLFFGMWKNSFSSIRKLKYSATYFQIEELTQQLQDVRNKDGQLFVMGHTPFLGLNNNLNTLSPAKWVYTTQYSQHLENFDKDGNVIKEIMASLDKNKTTYVLDFYLKNPVDRKAFQEQWEDYLKKNYTEQYRKHDYILFKRNTNATP</sequence>
<keyword evidence="3" id="KW-1185">Reference proteome</keyword>
<feature type="transmembrane region" description="Helical" evidence="1">
    <location>
        <begin position="338"/>
        <end position="355"/>
    </location>
</feature>
<feature type="transmembrane region" description="Helical" evidence="1">
    <location>
        <begin position="167"/>
        <end position="185"/>
    </location>
</feature>
<organism evidence="2 3">
    <name type="scientific">Lacibacter sediminis</name>
    <dbReference type="NCBI Taxonomy" id="2760713"/>
    <lineage>
        <taxon>Bacteria</taxon>
        <taxon>Pseudomonadati</taxon>
        <taxon>Bacteroidota</taxon>
        <taxon>Chitinophagia</taxon>
        <taxon>Chitinophagales</taxon>
        <taxon>Chitinophagaceae</taxon>
        <taxon>Lacibacter</taxon>
    </lineage>
</organism>
<keyword evidence="1" id="KW-0812">Transmembrane</keyword>
<gene>
    <name evidence="2" type="ORF">H4075_17535</name>
</gene>
<keyword evidence="1" id="KW-0472">Membrane</keyword>
<dbReference type="RefSeq" id="WP_182802121.1">
    <property type="nucleotide sequence ID" value="NZ_CP060007.1"/>
</dbReference>
<feature type="transmembrane region" description="Helical" evidence="1">
    <location>
        <begin position="129"/>
        <end position="147"/>
    </location>
</feature>
<feature type="transmembrane region" description="Helical" evidence="1">
    <location>
        <begin position="197"/>
        <end position="217"/>
    </location>
</feature>
<feature type="transmembrane region" description="Helical" evidence="1">
    <location>
        <begin position="6"/>
        <end position="26"/>
    </location>
</feature>
<reference evidence="3" key="1">
    <citation type="submission" date="2020-08" db="EMBL/GenBank/DDBJ databases">
        <title>Lacibacter sp. S13-6-6 genome sequencing.</title>
        <authorList>
            <person name="Jin L."/>
        </authorList>
    </citation>
    <scope>NUCLEOTIDE SEQUENCE [LARGE SCALE GENOMIC DNA]</scope>
    <source>
        <strain evidence="3">S13-6-6</strain>
    </source>
</reference>
<feature type="transmembrane region" description="Helical" evidence="1">
    <location>
        <begin position="305"/>
        <end position="326"/>
    </location>
</feature>
<dbReference type="KEGG" id="lacs:H4075_17535"/>
<evidence type="ECO:0008006" key="4">
    <source>
        <dbReference type="Google" id="ProtNLM"/>
    </source>
</evidence>
<evidence type="ECO:0000313" key="2">
    <source>
        <dbReference type="EMBL" id="QNA43859.1"/>
    </source>
</evidence>
<protein>
    <recommendedName>
        <fullName evidence="4">Glycosyltransferase family 39 protein</fullName>
    </recommendedName>
</protein>
<feature type="transmembrane region" description="Helical" evidence="1">
    <location>
        <begin position="281"/>
        <end position="299"/>
    </location>
</feature>
<dbReference type="AlphaFoldDB" id="A0A7G5XEF6"/>